<evidence type="ECO:0000256" key="2">
    <source>
        <dbReference type="ARBA" id="ARBA00022763"/>
    </source>
</evidence>
<dbReference type="AlphaFoldDB" id="A0A0G1JFE2"/>
<feature type="domain" description="UvrC family homology region profile" evidence="9">
    <location>
        <begin position="226"/>
        <end position="366"/>
    </location>
</feature>
<dbReference type="InterPro" id="IPR038476">
    <property type="entry name" value="UvrC_RNase_H_dom_sf"/>
</dbReference>
<dbReference type="Gene3D" id="3.40.1440.10">
    <property type="entry name" value="GIY-YIG endonuclease"/>
    <property type="match status" value="1"/>
</dbReference>
<dbReference type="PANTHER" id="PTHR30562:SF1">
    <property type="entry name" value="UVRABC SYSTEM PROTEIN C"/>
    <property type="match status" value="1"/>
</dbReference>
<accession>A0A0G1JFE2</accession>
<dbReference type="SMART" id="SM00465">
    <property type="entry name" value="GIYc"/>
    <property type="match status" value="1"/>
</dbReference>
<dbReference type="GO" id="GO:0009381">
    <property type="term" value="F:excinuclease ABC activity"/>
    <property type="evidence" value="ECO:0007669"/>
    <property type="project" value="InterPro"/>
</dbReference>
<keyword evidence="6" id="KW-0175">Coiled coil</keyword>
<dbReference type="PROSITE" id="PS50151">
    <property type="entry name" value="UVR"/>
    <property type="match status" value="1"/>
</dbReference>
<feature type="domain" description="UVR" evidence="7">
    <location>
        <begin position="219"/>
        <end position="254"/>
    </location>
</feature>
<dbReference type="GO" id="GO:0009380">
    <property type="term" value="C:excinuclease repair complex"/>
    <property type="evidence" value="ECO:0007669"/>
    <property type="project" value="TreeGrafter"/>
</dbReference>
<evidence type="ECO:0000256" key="5">
    <source>
        <dbReference type="ARBA" id="ARBA00023204"/>
    </source>
</evidence>
<dbReference type="InterPro" id="IPR001162">
    <property type="entry name" value="UvrC_RNase_H_dom"/>
</dbReference>
<dbReference type="SUPFAM" id="SSF82771">
    <property type="entry name" value="GIY-YIG endonuclease"/>
    <property type="match status" value="1"/>
</dbReference>
<reference evidence="10 11" key="1">
    <citation type="journal article" date="2015" name="Nature">
        <title>rRNA introns, odd ribosomes, and small enigmatic genomes across a large radiation of phyla.</title>
        <authorList>
            <person name="Brown C.T."/>
            <person name="Hug L.A."/>
            <person name="Thomas B.C."/>
            <person name="Sharon I."/>
            <person name="Castelle C.J."/>
            <person name="Singh A."/>
            <person name="Wilkins M.J."/>
            <person name="Williams K.H."/>
            <person name="Banfield J.F."/>
        </authorList>
    </citation>
    <scope>NUCLEOTIDE SEQUENCE [LARGE SCALE GENOMIC DNA]</scope>
</reference>
<evidence type="ECO:0000256" key="6">
    <source>
        <dbReference type="SAM" id="Coils"/>
    </source>
</evidence>
<dbReference type="InterPro" id="IPR035901">
    <property type="entry name" value="GIY-YIG_endonuc_sf"/>
</dbReference>
<gene>
    <name evidence="10" type="ORF">UW63_C0027G0002</name>
</gene>
<dbReference type="PANTHER" id="PTHR30562">
    <property type="entry name" value="UVRC/OXIDOREDUCTASE"/>
    <property type="match status" value="1"/>
</dbReference>
<organism evidence="10 11">
    <name type="scientific">Candidatus Uhrbacteria bacterium GW2011_GWF2_44_350</name>
    <dbReference type="NCBI Taxonomy" id="1619000"/>
    <lineage>
        <taxon>Bacteria</taxon>
        <taxon>Candidatus Uhriibacteriota</taxon>
    </lineage>
</organism>
<dbReference type="EMBL" id="LCJB01000027">
    <property type="protein sequence ID" value="KKT70371.1"/>
    <property type="molecule type" value="Genomic_DNA"/>
</dbReference>
<dbReference type="InterPro" id="IPR047296">
    <property type="entry name" value="GIY-YIG_UvrC_Cho"/>
</dbReference>
<name>A0A0G1JFE2_9BACT</name>
<dbReference type="Pfam" id="PF01541">
    <property type="entry name" value="GIY-YIG"/>
    <property type="match status" value="1"/>
</dbReference>
<dbReference type="SUPFAM" id="SSF46600">
    <property type="entry name" value="C-terminal UvrC-binding domain of UvrB"/>
    <property type="match status" value="1"/>
</dbReference>
<feature type="domain" description="GIY-YIG" evidence="8">
    <location>
        <begin position="15"/>
        <end position="92"/>
    </location>
</feature>
<comment type="caution">
    <text evidence="10">The sequence shown here is derived from an EMBL/GenBank/DDBJ whole genome shotgun (WGS) entry which is preliminary data.</text>
</comment>
<keyword evidence="5" id="KW-0234">DNA repair</keyword>
<dbReference type="Gene3D" id="4.10.860.10">
    <property type="entry name" value="UVR domain"/>
    <property type="match status" value="1"/>
</dbReference>
<dbReference type="InterPro" id="IPR001943">
    <property type="entry name" value="UVR_dom"/>
</dbReference>
<feature type="coiled-coil region" evidence="6">
    <location>
        <begin position="215"/>
        <end position="242"/>
    </location>
</feature>
<keyword evidence="2" id="KW-0227">DNA damage</keyword>
<keyword evidence="1" id="KW-0963">Cytoplasm</keyword>
<evidence type="ECO:0000259" key="9">
    <source>
        <dbReference type="PROSITE" id="PS50165"/>
    </source>
</evidence>
<dbReference type="PROSITE" id="PS50164">
    <property type="entry name" value="GIY_YIG"/>
    <property type="match status" value="1"/>
</dbReference>
<proteinExistence type="predicted"/>
<protein>
    <submittedName>
        <fullName evidence="10">Excinuclease ABC C subunit domain protein</fullName>
    </submittedName>
</protein>
<dbReference type="InterPro" id="IPR036876">
    <property type="entry name" value="UVR_dom_sf"/>
</dbReference>
<dbReference type="Pfam" id="PF08459">
    <property type="entry name" value="UvrC_RNaseH_dom"/>
    <property type="match status" value="1"/>
</dbReference>
<evidence type="ECO:0000256" key="3">
    <source>
        <dbReference type="ARBA" id="ARBA00022769"/>
    </source>
</evidence>
<dbReference type="PROSITE" id="PS50165">
    <property type="entry name" value="UVRC"/>
    <property type="match status" value="1"/>
</dbReference>
<dbReference type="Pfam" id="PF02151">
    <property type="entry name" value="UVR"/>
    <property type="match status" value="1"/>
</dbReference>
<evidence type="ECO:0000256" key="4">
    <source>
        <dbReference type="ARBA" id="ARBA00022881"/>
    </source>
</evidence>
<dbReference type="InterPro" id="IPR000305">
    <property type="entry name" value="GIY-YIG_endonuc"/>
</dbReference>
<dbReference type="Proteomes" id="UP000034154">
    <property type="component" value="Unassembled WGS sequence"/>
</dbReference>
<dbReference type="GO" id="GO:0006289">
    <property type="term" value="P:nucleotide-excision repair"/>
    <property type="evidence" value="ECO:0007669"/>
    <property type="project" value="InterPro"/>
</dbReference>
<evidence type="ECO:0000259" key="7">
    <source>
        <dbReference type="PROSITE" id="PS50151"/>
    </source>
</evidence>
<dbReference type="CDD" id="cd10434">
    <property type="entry name" value="GIY-YIG_UvrC_Cho"/>
    <property type="match status" value="1"/>
</dbReference>
<evidence type="ECO:0000313" key="10">
    <source>
        <dbReference type="EMBL" id="KKT70371.1"/>
    </source>
</evidence>
<dbReference type="Gene3D" id="3.30.420.340">
    <property type="entry name" value="UvrC, RNAse H endonuclease domain"/>
    <property type="match status" value="1"/>
</dbReference>
<dbReference type="PATRIC" id="fig|1619000.3.peg.492"/>
<evidence type="ECO:0000313" key="11">
    <source>
        <dbReference type="Proteomes" id="UP000034154"/>
    </source>
</evidence>
<dbReference type="InterPro" id="IPR050066">
    <property type="entry name" value="UvrABC_protein_C"/>
</dbReference>
<dbReference type="FunFam" id="3.40.1440.10:FF:000001">
    <property type="entry name" value="UvrABC system protein C"/>
    <property type="match status" value="1"/>
</dbReference>
<keyword evidence="4" id="KW-0267">Excision nuclease</keyword>
<evidence type="ECO:0000259" key="8">
    <source>
        <dbReference type="PROSITE" id="PS50164"/>
    </source>
</evidence>
<evidence type="ECO:0000256" key="1">
    <source>
        <dbReference type="ARBA" id="ARBA00022490"/>
    </source>
</evidence>
<keyword evidence="3" id="KW-0228">DNA excision</keyword>
<sequence>MIPKNIKIKNQNLPDSPGVYFFFDKNQNLLYIGKATSLKKRVNSYFTKAHDSRIAEMVGQIARIDYFETSTVIEALVLEANQIKSQKPKYNILERDDKSFLYLVITNEDFPRPLLMRGLELERLGINPFSRQLSVKAKKEFLAVFGPYTSGAALRKALDLLRKIIPWSDCRPPEITGRSRACFNVHLGRCPGVCVGKISKKDYRRIIKNLILFFEGKKTRLIDRLKKEMNQASKEMKFEVAAKLRNQIFALEHIQDVAIISREDSDLPLTKTKEDTINLSGRIEAYDISNISGTSAVGSMVVFEAGKPAKNLYRKFKIKTVKGANDVAMLEEVIRRRLKHVYTWPLPEIFVIDGGEGQVNRITRVFQDLGIKVLVIGIAKGFDRKQDRLVFDRNDNKTLQIAERGKNLFQQARDEAHRFAVRYHRMVRSKKSLK</sequence>